<evidence type="ECO:0000256" key="5">
    <source>
        <dbReference type="ARBA" id="ARBA00023125"/>
    </source>
</evidence>
<dbReference type="InterPro" id="IPR031303">
    <property type="entry name" value="C5_meth_CS"/>
</dbReference>
<keyword evidence="4 7" id="KW-0949">S-adenosyl-L-methionine</keyword>
<dbReference type="InterPro" id="IPR018117">
    <property type="entry name" value="C5_DNA_meth_AS"/>
</dbReference>
<name>A0A8H4W6R5_9HELO</name>
<evidence type="ECO:0000256" key="8">
    <source>
        <dbReference type="RuleBase" id="RU000416"/>
    </source>
</evidence>
<dbReference type="PROSITE" id="PS51679">
    <property type="entry name" value="SAM_MT_C5"/>
    <property type="match status" value="1"/>
</dbReference>
<feature type="region of interest" description="Disordered" evidence="10">
    <location>
        <begin position="1360"/>
        <end position="1387"/>
    </location>
</feature>
<keyword evidence="13" id="KW-1185">Reference proteome</keyword>
<dbReference type="PANTHER" id="PTHR10629:SF52">
    <property type="entry name" value="DNA (CYTOSINE-5)-METHYLTRANSFERASE 1"/>
    <property type="match status" value="1"/>
</dbReference>
<dbReference type="PROSITE" id="PS00094">
    <property type="entry name" value="C5_MTASE_1"/>
    <property type="match status" value="1"/>
</dbReference>
<evidence type="ECO:0000256" key="7">
    <source>
        <dbReference type="PROSITE-ProRule" id="PRU01016"/>
    </source>
</evidence>
<dbReference type="InterPro" id="IPR029063">
    <property type="entry name" value="SAM-dependent_MTases_sf"/>
</dbReference>
<dbReference type="SUPFAM" id="SSF53335">
    <property type="entry name" value="S-adenosyl-L-methionine-dependent methyltransferases"/>
    <property type="match status" value="1"/>
</dbReference>
<feature type="region of interest" description="Disordered" evidence="10">
    <location>
        <begin position="321"/>
        <end position="344"/>
    </location>
</feature>
<evidence type="ECO:0000256" key="10">
    <source>
        <dbReference type="SAM" id="MobiDB-lite"/>
    </source>
</evidence>
<evidence type="ECO:0000256" key="9">
    <source>
        <dbReference type="RuleBase" id="RU000417"/>
    </source>
</evidence>
<dbReference type="InterPro" id="IPR001025">
    <property type="entry name" value="BAH_dom"/>
</dbReference>
<dbReference type="GO" id="GO:0044027">
    <property type="term" value="P:negative regulation of gene expression via chromosomal CpG island methylation"/>
    <property type="evidence" value="ECO:0007669"/>
    <property type="project" value="TreeGrafter"/>
</dbReference>
<feature type="active site" evidence="7">
    <location>
        <position position="956"/>
    </location>
</feature>
<dbReference type="OrthoDB" id="5376140at2759"/>
<accession>A0A8H4W6R5</accession>
<evidence type="ECO:0000256" key="4">
    <source>
        <dbReference type="ARBA" id="ARBA00022691"/>
    </source>
</evidence>
<feature type="compositionally biased region" description="Basic residues" evidence="10">
    <location>
        <begin position="104"/>
        <end position="123"/>
    </location>
</feature>
<evidence type="ECO:0000256" key="2">
    <source>
        <dbReference type="ARBA" id="ARBA00022603"/>
    </source>
</evidence>
<comment type="subcellular location">
    <subcellularLocation>
        <location evidence="1">Nucleus</location>
    </subcellularLocation>
</comment>
<dbReference type="Pfam" id="PF00145">
    <property type="entry name" value="DNA_methylase"/>
    <property type="match status" value="1"/>
</dbReference>
<feature type="region of interest" description="Disordered" evidence="10">
    <location>
        <begin position="1173"/>
        <end position="1195"/>
    </location>
</feature>
<dbReference type="InterPro" id="IPR001525">
    <property type="entry name" value="C5_MeTfrase"/>
</dbReference>
<dbReference type="PANTHER" id="PTHR10629">
    <property type="entry name" value="CYTOSINE-SPECIFIC METHYLTRANSFERASE"/>
    <property type="match status" value="1"/>
</dbReference>
<organism evidence="12 13">
    <name type="scientific">Cudoniella acicularis</name>
    <dbReference type="NCBI Taxonomy" id="354080"/>
    <lineage>
        <taxon>Eukaryota</taxon>
        <taxon>Fungi</taxon>
        <taxon>Dikarya</taxon>
        <taxon>Ascomycota</taxon>
        <taxon>Pezizomycotina</taxon>
        <taxon>Leotiomycetes</taxon>
        <taxon>Helotiales</taxon>
        <taxon>Tricladiaceae</taxon>
        <taxon>Cudoniella</taxon>
    </lineage>
</organism>
<feature type="region of interest" description="Disordered" evidence="10">
    <location>
        <begin position="528"/>
        <end position="547"/>
    </location>
</feature>
<feature type="compositionally biased region" description="Acidic residues" evidence="10">
    <location>
        <begin position="1422"/>
        <end position="1431"/>
    </location>
</feature>
<keyword evidence="5" id="KW-0238">DNA-binding</keyword>
<feature type="region of interest" description="Disordered" evidence="10">
    <location>
        <begin position="1408"/>
        <end position="1431"/>
    </location>
</feature>
<dbReference type="PROSITE" id="PS00095">
    <property type="entry name" value="C5_MTASE_2"/>
    <property type="match status" value="1"/>
</dbReference>
<dbReference type="Gene3D" id="3.90.120.10">
    <property type="entry name" value="DNA Methylase, subunit A, domain 2"/>
    <property type="match status" value="2"/>
</dbReference>
<evidence type="ECO:0000313" key="13">
    <source>
        <dbReference type="Proteomes" id="UP000566819"/>
    </source>
</evidence>
<dbReference type="InterPro" id="IPR050390">
    <property type="entry name" value="C5-Methyltransferase"/>
</dbReference>
<sequence length="1431" mass="161987">MESAKTFKRVDAKGLKSAFPTAFEIDPNLSPREFYEVLASCQFNREEAYNKVQERLKDELEFWVPRSPSPSPPKPRTRSSRKGRSSLVSDSPHCVENSDDPARSSRKRPSPSKRTPVGKKGFKSHHELDDLLLDSNTNSLDEDFEDVEPRGSKRYKPAEGIFATPSRKSLISSTPKIRSSTSKTPSKNFAQTAPNTPTAKPGSQQKFAVVIRSVAKDSIAKKKILPSIEYSDEDGLPSKVPAQNAPVTQMLGSQKLSVVIESNAKGGSTKKPPRPVVENSDDDDFAFNDLRTPAPGSQKALVAFKSKRNGSHKKGKFVRPVEYSDEDLSDTTIKEEDESTDTQAQIPLPRTTCGFKLNEDGVYVELSEAESEPEEDEDDYYFRLSSDSEVDVPSVGKTATRAKPSRRQTVSGYLDNAVLKHRIETKTTPWIRKLAGTLFNRTLEAADVSALEDNDKATLINITSDPAAIRKVAWDAGKKTKHYRFQGNPIWEDFSNHRVGYSSAIIEDIKYKVGDYCVVRAPSDEPVDQKARRKSKAFSDSEDDDSDDLFKEHDPWFARIISMFEDSDGEEICHFQWLTHGSNTILKETAGPHELMLLDQCDDSPMASIFGKIEVDWVGDEDSSFNSETVETQYKGHKCFYRFSYHEKNESFTHAPPPTKLGGRYCVCCEQKRNSSRLEEPAPIGEVFSPGSVLGFEYRGVEYRVHEFVYVLPEEGGPYIIGQILGLQVKKDSTIKAEISLFDRFDEQQEDWWRENRKGLQHNTRDNRRLIWTRLRSFVDVDRIEGKCRVRHIDNIQDLDDYKDKDDQFWVKEKCVGRGRDLREVLMTADELKYSENSEIDFATEESLFDQFRASVKPLAALELFAGCGGMSVGLHQSGIIDTKWAIEFAPAAARTFKRNLPEAEVYNEDCNICLERAIKEDQNIDTSEYRDISDNHVSSMPKRGEVELICAGFPCPGYSGINRAPKADDIKNTLITMTLSFVDFYRPKYVLLENVTGLLRHRLGGTQNGKHSVVGGIERGTLKFIMRALTSMGYSCQYTTLQSGEYGVPQSRQRVIFWAAARGYDLPKYPQPKTTWSASKPKSWHRIRNSAPHPEVTVGDAVTDLPKYEWVNPHKVLPQTPEEKIERLRRSKTIRQVEIKKDDIFAGSDIQPYASQPLSEFQRKLRKGVPSNRLTNHVSKPYYDRPVKDKKGTWRQAKTEQVCNIAMKPGANHQTMPFKIKPWCLYHEDSAAERHKWYPLRFGRLEFKKPFQTCLTDTNPNGKNGNTLHPTQHRVISIRETARAQGFPDSFSWDLEDVKPRFAIRMIGNAVPVPLAEALGEELFKTLFQAWLKEREKEENWAISGSFKQGQSSRIVRSMNPQTPQKKDVASVGSPDSNTGTLNFNDSSPHTLIDLVDSDIDMENYMTNSVKGGGQKKVDYDSDGFVDIDP</sequence>
<keyword evidence="3 7" id="KW-0808">Transferase</keyword>
<dbReference type="GO" id="GO:0003682">
    <property type="term" value="F:chromatin binding"/>
    <property type="evidence" value="ECO:0007669"/>
    <property type="project" value="InterPro"/>
</dbReference>
<keyword evidence="2 7" id="KW-0489">Methyltransferase</keyword>
<feature type="compositionally biased region" description="Polar residues" evidence="10">
    <location>
        <begin position="166"/>
        <end position="204"/>
    </location>
</feature>
<dbReference type="EMBL" id="JAAMPI010000301">
    <property type="protein sequence ID" value="KAF4632969.1"/>
    <property type="molecule type" value="Genomic_DNA"/>
</dbReference>
<dbReference type="PROSITE" id="PS51038">
    <property type="entry name" value="BAH"/>
    <property type="match status" value="2"/>
</dbReference>
<dbReference type="GO" id="GO:0005634">
    <property type="term" value="C:nucleus"/>
    <property type="evidence" value="ECO:0007669"/>
    <property type="project" value="UniProtKB-SubCell"/>
</dbReference>
<feature type="compositionally biased region" description="Polar residues" evidence="10">
    <location>
        <begin position="1375"/>
        <end position="1387"/>
    </location>
</feature>
<dbReference type="InterPro" id="IPR043151">
    <property type="entry name" value="BAH_sf"/>
</dbReference>
<feature type="compositionally biased region" description="Acidic residues" evidence="10">
    <location>
        <begin position="323"/>
        <end position="340"/>
    </location>
</feature>
<gene>
    <name evidence="12" type="ORF">G7Y89_g5155</name>
</gene>
<protein>
    <recommendedName>
        <fullName evidence="9">Cytosine-specific methyltransferase</fullName>
        <ecNumber evidence="9">2.1.1.37</ecNumber>
    </recommendedName>
</protein>
<evidence type="ECO:0000256" key="1">
    <source>
        <dbReference type="ARBA" id="ARBA00004123"/>
    </source>
</evidence>
<feature type="region of interest" description="Disordered" evidence="10">
    <location>
        <begin position="60"/>
        <end position="204"/>
    </location>
</feature>
<dbReference type="EC" id="2.1.1.37" evidence="9"/>
<dbReference type="Gene3D" id="3.40.50.150">
    <property type="entry name" value="Vaccinia Virus protein VP39"/>
    <property type="match status" value="1"/>
</dbReference>
<feature type="domain" description="BAH" evidence="11">
    <location>
        <begin position="701"/>
        <end position="826"/>
    </location>
</feature>
<dbReference type="GO" id="GO:0003886">
    <property type="term" value="F:DNA (cytosine-5-)-methyltransferase activity"/>
    <property type="evidence" value="ECO:0007669"/>
    <property type="project" value="UniProtKB-EC"/>
</dbReference>
<dbReference type="Proteomes" id="UP000566819">
    <property type="component" value="Unassembled WGS sequence"/>
</dbReference>
<comment type="caution">
    <text evidence="12">The sequence shown here is derived from an EMBL/GenBank/DDBJ whole genome shotgun (WGS) entry which is preliminary data.</text>
</comment>
<evidence type="ECO:0000313" key="12">
    <source>
        <dbReference type="EMBL" id="KAF4632969.1"/>
    </source>
</evidence>
<dbReference type="GO" id="GO:0003677">
    <property type="term" value="F:DNA binding"/>
    <property type="evidence" value="ECO:0007669"/>
    <property type="project" value="UniProtKB-KW"/>
</dbReference>
<feature type="domain" description="BAH" evidence="11">
    <location>
        <begin position="534"/>
        <end position="656"/>
    </location>
</feature>
<evidence type="ECO:0000256" key="6">
    <source>
        <dbReference type="ARBA" id="ARBA00023242"/>
    </source>
</evidence>
<dbReference type="SMART" id="SM00439">
    <property type="entry name" value="BAH"/>
    <property type="match status" value="2"/>
</dbReference>
<reference evidence="12 13" key="1">
    <citation type="submission" date="2020-03" db="EMBL/GenBank/DDBJ databases">
        <title>Draft Genome Sequence of Cudoniella acicularis.</title>
        <authorList>
            <person name="Buettner E."/>
            <person name="Kellner H."/>
        </authorList>
    </citation>
    <scope>NUCLEOTIDE SEQUENCE [LARGE SCALE GENOMIC DNA]</scope>
    <source>
        <strain evidence="12 13">DSM 108380</strain>
    </source>
</reference>
<dbReference type="Pfam" id="PF01426">
    <property type="entry name" value="BAH"/>
    <property type="match status" value="2"/>
</dbReference>
<evidence type="ECO:0000259" key="11">
    <source>
        <dbReference type="PROSITE" id="PS51038"/>
    </source>
</evidence>
<comment type="catalytic activity">
    <reaction evidence="9">
        <text>a 2'-deoxycytidine in DNA + S-adenosyl-L-methionine = a 5-methyl-2'-deoxycytidine in DNA + S-adenosyl-L-homocysteine + H(+)</text>
        <dbReference type="Rhea" id="RHEA:13681"/>
        <dbReference type="Rhea" id="RHEA-COMP:11369"/>
        <dbReference type="Rhea" id="RHEA-COMP:11370"/>
        <dbReference type="ChEBI" id="CHEBI:15378"/>
        <dbReference type="ChEBI" id="CHEBI:57856"/>
        <dbReference type="ChEBI" id="CHEBI:59789"/>
        <dbReference type="ChEBI" id="CHEBI:85452"/>
        <dbReference type="ChEBI" id="CHEBI:85454"/>
        <dbReference type="EC" id="2.1.1.37"/>
    </reaction>
</comment>
<proteinExistence type="inferred from homology"/>
<dbReference type="GO" id="GO:0032259">
    <property type="term" value="P:methylation"/>
    <property type="evidence" value="ECO:0007669"/>
    <property type="project" value="UniProtKB-KW"/>
</dbReference>
<dbReference type="Gene3D" id="2.30.30.490">
    <property type="match status" value="2"/>
</dbReference>
<feature type="compositionally biased region" description="Basic and acidic residues" evidence="10">
    <location>
        <begin position="1183"/>
        <end position="1193"/>
    </location>
</feature>
<feature type="compositionally biased region" description="Basic residues" evidence="10">
    <location>
        <begin position="75"/>
        <end position="84"/>
    </location>
</feature>
<feature type="region of interest" description="Disordered" evidence="10">
    <location>
        <begin position="262"/>
        <end position="285"/>
    </location>
</feature>
<dbReference type="PRINTS" id="PR00105">
    <property type="entry name" value="C5METTRFRASE"/>
</dbReference>
<comment type="similarity">
    <text evidence="7 8">Belongs to the class I-like SAM-binding methyltransferase superfamily. C5-methyltransferase family.</text>
</comment>
<dbReference type="NCBIfam" id="TIGR00675">
    <property type="entry name" value="dcm"/>
    <property type="match status" value="1"/>
</dbReference>
<keyword evidence="6" id="KW-0539">Nucleus</keyword>
<evidence type="ECO:0000256" key="3">
    <source>
        <dbReference type="ARBA" id="ARBA00022679"/>
    </source>
</evidence>